<feature type="transmembrane region" description="Helical" evidence="2">
    <location>
        <begin position="267"/>
        <end position="291"/>
    </location>
</feature>
<feature type="compositionally biased region" description="Low complexity" evidence="1">
    <location>
        <begin position="143"/>
        <end position="164"/>
    </location>
</feature>
<keyword evidence="2" id="KW-1133">Transmembrane helix</keyword>
<evidence type="ECO:0000256" key="1">
    <source>
        <dbReference type="SAM" id="MobiDB-lite"/>
    </source>
</evidence>
<organism evidence="3 4">
    <name type="scientific">Malassezia furfur</name>
    <name type="common">Pityriasis versicolor infection agent</name>
    <name type="synonym">Pityrosporum furfur</name>
    <dbReference type="NCBI Taxonomy" id="55194"/>
    <lineage>
        <taxon>Eukaryota</taxon>
        <taxon>Fungi</taxon>
        <taxon>Dikarya</taxon>
        <taxon>Basidiomycota</taxon>
        <taxon>Ustilaginomycotina</taxon>
        <taxon>Malasseziomycetes</taxon>
        <taxon>Malasseziales</taxon>
        <taxon>Malasseziaceae</taxon>
        <taxon>Malassezia</taxon>
    </lineage>
</organism>
<feature type="compositionally biased region" description="Low complexity" evidence="1">
    <location>
        <begin position="82"/>
        <end position="92"/>
    </location>
</feature>
<keyword evidence="4" id="KW-1185">Reference proteome</keyword>
<evidence type="ECO:0000313" key="4">
    <source>
        <dbReference type="Proteomes" id="UP000818624"/>
    </source>
</evidence>
<accession>A0ABY8EZ77</accession>
<feature type="compositionally biased region" description="Low complexity" evidence="1">
    <location>
        <begin position="43"/>
        <end position="69"/>
    </location>
</feature>
<feature type="compositionally biased region" description="Gly residues" evidence="1">
    <location>
        <begin position="70"/>
        <end position="81"/>
    </location>
</feature>
<feature type="compositionally biased region" description="Basic and acidic residues" evidence="1">
    <location>
        <begin position="645"/>
        <end position="660"/>
    </location>
</feature>
<feature type="compositionally biased region" description="Low complexity" evidence="1">
    <location>
        <begin position="102"/>
        <end position="122"/>
    </location>
</feature>
<reference evidence="3 4" key="1">
    <citation type="journal article" date="2020" name="Elife">
        <title>Loss of centromere function drives karyotype evolution in closely related Malassezia species.</title>
        <authorList>
            <person name="Sankaranarayanan S.R."/>
            <person name="Ianiri G."/>
            <person name="Coelho M.A."/>
            <person name="Reza M.H."/>
            <person name="Thimmappa B.C."/>
            <person name="Ganguly P."/>
            <person name="Vadnala R.N."/>
            <person name="Sun S."/>
            <person name="Siddharthan R."/>
            <person name="Tellgren-Roth C."/>
            <person name="Dawson T.L."/>
            <person name="Heitman J."/>
            <person name="Sanyal K."/>
        </authorList>
    </citation>
    <scope>NUCLEOTIDE SEQUENCE [LARGE SCALE GENOMIC DNA]</scope>
    <source>
        <strain evidence="3">CBS14141</strain>
    </source>
</reference>
<proteinExistence type="predicted"/>
<feature type="region of interest" description="Disordered" evidence="1">
    <location>
        <begin position="463"/>
        <end position="508"/>
    </location>
</feature>
<feature type="compositionally biased region" description="Gly residues" evidence="1">
    <location>
        <begin position="165"/>
        <end position="184"/>
    </location>
</feature>
<sequence length="729" mass="71470">MDSSSSADSPTSDPETSRSSDAGPTSSDDNASSSSGGGGGGNNDNSSQSNNDASTSNDASPTSSDNASSSGGGGGGGGGGSSSSDAGPTSSSSGGGGGGGSSSSDAGPTSNSSGGAASSSSDNGGGSSSSNGSSGGAGGSSSSGGSASSGSASSGSASSGSASSGAGGASSSGSSNAGGAGGSSSGSSSSGPTSGASGSSSGIVGPTSGASNSSLSDELSTSTSLYVFTTNGRPTTSVVLSTVTLHPKGQLNSDDGDANSYWHDHGAVGGTFAAVGIVAVGLIAALGWFLYRRHKAKRMDADVVAAASAAAATTRTPFDDDDDEMNEAAAHYPQTHMEAVPYPYATDTAAAQPYYEPEAAASQPYYESPGYHAPNHYASTELPRTYPSLADDPYGSDLGARENAMEYYSRAPAASMDSSRGAYANVPTDSAYSYNRPLYESVPGAPPHMYASDAGSSVVPAAAYQNPFGSDTSPPASDPAVAERAAQPSERTSTSTEYDPARSQADSHATHYVSLPGSSLAYRQAAPGAPPALGAAVPSTHTYTSAAPPVSQGTYAPSAAPAAQESHTPPAAPVSYASYTPPAAARTSDDASPPYVAGPSAPVVSDTKTAAPGGEFPAAQEPAQLVQFGHPSPETHAGSKVPFADTEHDHSDTQLEHGEWDPPALSSAWFPAGTANEAPPAPPTTSTHTSSQQPVHSFGGVYEAETASVEDAPARLVVRNPSPEDDDDV</sequence>
<feature type="compositionally biased region" description="Low complexity" evidence="1">
    <location>
        <begin position="185"/>
        <end position="217"/>
    </location>
</feature>
<dbReference type="EMBL" id="CP046239">
    <property type="protein sequence ID" value="WFD49757.1"/>
    <property type="molecule type" value="Genomic_DNA"/>
</dbReference>
<keyword evidence="2" id="KW-0472">Membrane</keyword>
<feature type="region of interest" description="Disordered" evidence="1">
    <location>
        <begin position="1"/>
        <end position="217"/>
    </location>
</feature>
<evidence type="ECO:0000256" key="2">
    <source>
        <dbReference type="SAM" id="Phobius"/>
    </source>
</evidence>
<feature type="region of interest" description="Disordered" evidence="1">
    <location>
        <begin position="628"/>
        <end position="729"/>
    </location>
</feature>
<keyword evidence="2" id="KW-0812">Transmembrane</keyword>
<feature type="compositionally biased region" description="Low complexity" evidence="1">
    <location>
        <begin position="671"/>
        <end position="691"/>
    </location>
</feature>
<gene>
    <name evidence="3" type="ORF">GLX27_004442</name>
</gene>
<protein>
    <submittedName>
        <fullName evidence="3">Uncharacterized protein</fullName>
    </submittedName>
</protein>
<name>A0ABY8EZ77_MALFU</name>
<dbReference type="Proteomes" id="UP000818624">
    <property type="component" value="Chromosome 6"/>
</dbReference>
<evidence type="ECO:0000313" key="3">
    <source>
        <dbReference type="EMBL" id="WFD49757.1"/>
    </source>
</evidence>
<feature type="compositionally biased region" description="Polar residues" evidence="1">
    <location>
        <begin position="544"/>
        <end position="555"/>
    </location>
</feature>
<feature type="compositionally biased region" description="Gly residues" evidence="1">
    <location>
        <begin position="123"/>
        <end position="142"/>
    </location>
</feature>
<feature type="compositionally biased region" description="Low complexity" evidence="1">
    <location>
        <begin position="1"/>
        <end position="14"/>
    </location>
</feature>
<feature type="region of interest" description="Disordered" evidence="1">
    <location>
        <begin position="544"/>
        <end position="616"/>
    </location>
</feature>